<dbReference type="InterPro" id="IPR004991">
    <property type="entry name" value="Aerolysin-like"/>
</dbReference>
<organism evidence="1 2">
    <name type="scientific">Acinetobacter higginsii</name>
    <dbReference type="NCBI Taxonomy" id="70347"/>
    <lineage>
        <taxon>Bacteria</taxon>
        <taxon>Pseudomonadati</taxon>
        <taxon>Pseudomonadota</taxon>
        <taxon>Gammaproteobacteria</taxon>
        <taxon>Moraxellales</taxon>
        <taxon>Moraxellaceae</taxon>
        <taxon>Acinetobacter</taxon>
    </lineage>
</organism>
<dbReference type="AlphaFoldDB" id="N8XV53"/>
<dbReference type="PATRIC" id="fig|1144672.3.peg.94"/>
<sequence>MSVKHLDKLYLRSLLTDFWKKELNTNKDPANGKWYEKGAQNDGGLYGDVSDADDVEIIFHQDQAKLEKNQVTIIHSDFDNSKSNIGTEFSTELSDTCTLAKTHTTTKSHTIKFGLGYEVKAKAGIVFVDVEETIKVNFEYQYATSKTESTTESSSQTIKQTIKCIVPAGKIYRASLVCTKQRLLIPFTALIAFKGTTGTWFESRVDNHYHWISSIGHAFQQINAKKLAGNDSERFTVRGIEDKGMMDNSQQFDFKIIISDITDLVNLGNVEKLIEKEENFVELVELA</sequence>
<proteinExistence type="predicted"/>
<comment type="caution">
    <text evidence="1">The sequence shown here is derived from an EMBL/GenBank/DDBJ whole genome shotgun (WGS) entry which is preliminary data.</text>
</comment>
<dbReference type="HOGENOM" id="CLU_968485_0_0_6"/>
<dbReference type="eggNOG" id="ENOG50338E2">
    <property type="taxonomic scope" value="Bacteria"/>
</dbReference>
<evidence type="ECO:0000313" key="2">
    <source>
        <dbReference type="Proteomes" id="UP000013209"/>
    </source>
</evidence>
<gene>
    <name evidence="1" type="ORF">F966_00097</name>
</gene>
<reference evidence="1 2" key="1">
    <citation type="submission" date="2013-02" db="EMBL/GenBank/DDBJ databases">
        <title>The Genome Sequence of Acinetobacter sp. CIP 56.2.</title>
        <authorList>
            <consortium name="The Broad Institute Genome Sequencing Platform"/>
            <consortium name="The Broad Institute Genome Sequencing Center for Infectious Disease"/>
            <person name="Cerqueira G."/>
            <person name="Feldgarden M."/>
            <person name="Courvalin P."/>
            <person name="Perichon B."/>
            <person name="Grillot-Courvalin C."/>
            <person name="Clermont D."/>
            <person name="Rocha E."/>
            <person name="Yoon E.-J."/>
            <person name="Nemec A."/>
            <person name="Walker B."/>
            <person name="Young S.K."/>
            <person name="Zeng Q."/>
            <person name="Gargeya S."/>
            <person name="Fitzgerald M."/>
            <person name="Haas B."/>
            <person name="Abouelleil A."/>
            <person name="Alvarado L."/>
            <person name="Arachchi H.M."/>
            <person name="Berlin A.M."/>
            <person name="Chapman S.B."/>
            <person name="Dewar J."/>
            <person name="Goldberg J."/>
            <person name="Griggs A."/>
            <person name="Gujja S."/>
            <person name="Hansen M."/>
            <person name="Howarth C."/>
            <person name="Imamovic A."/>
            <person name="Larimer J."/>
            <person name="McCowan C."/>
            <person name="Murphy C."/>
            <person name="Neiman D."/>
            <person name="Pearson M."/>
            <person name="Priest M."/>
            <person name="Roberts A."/>
            <person name="Saif S."/>
            <person name="Shea T."/>
            <person name="Sisk P."/>
            <person name="Sykes S."/>
            <person name="Wortman J."/>
            <person name="Nusbaum C."/>
            <person name="Birren B."/>
        </authorList>
    </citation>
    <scope>NUCLEOTIDE SEQUENCE [LARGE SCALE GENOMIC DNA]</scope>
    <source>
        <strain evidence="1 2">CIP 56.2</strain>
    </source>
</reference>
<protein>
    <submittedName>
        <fullName evidence="1">Uncharacterized protein</fullName>
    </submittedName>
</protein>
<accession>N8XV53</accession>
<dbReference type="RefSeq" id="WP_004801413.1">
    <property type="nucleotide sequence ID" value="NZ_KB849438.1"/>
</dbReference>
<name>N8XV53_9GAMM</name>
<dbReference type="SUPFAM" id="SSF56973">
    <property type="entry name" value="Aerolisin/ETX pore-forming domain"/>
    <property type="match status" value="1"/>
</dbReference>
<dbReference type="Pfam" id="PF03318">
    <property type="entry name" value="ETX_MTX2"/>
    <property type="match status" value="1"/>
</dbReference>
<dbReference type="Gene3D" id="2.170.15.10">
    <property type="entry name" value="Proaerolysin, chain A, domain 3"/>
    <property type="match status" value="1"/>
</dbReference>
<evidence type="ECO:0000313" key="1">
    <source>
        <dbReference type="EMBL" id="ENV11318.1"/>
    </source>
</evidence>
<dbReference type="EMBL" id="APPH01000003">
    <property type="protein sequence ID" value="ENV11318.1"/>
    <property type="molecule type" value="Genomic_DNA"/>
</dbReference>
<dbReference type="Proteomes" id="UP000013209">
    <property type="component" value="Unassembled WGS sequence"/>
</dbReference>